<evidence type="ECO:0000256" key="2">
    <source>
        <dbReference type="ARBA" id="ARBA00022884"/>
    </source>
</evidence>
<dbReference type="InterPro" id="IPR012677">
    <property type="entry name" value="Nucleotide-bd_a/b_plait_sf"/>
</dbReference>
<dbReference type="SMART" id="SM00360">
    <property type="entry name" value="RRM"/>
    <property type="match status" value="1"/>
</dbReference>
<feature type="compositionally biased region" description="Polar residues" evidence="5">
    <location>
        <begin position="13"/>
        <end position="25"/>
    </location>
</feature>
<feature type="region of interest" description="Disordered" evidence="5">
    <location>
        <begin position="172"/>
        <end position="212"/>
    </location>
</feature>
<keyword evidence="3" id="KW-0539">Nucleus</keyword>
<feature type="compositionally biased region" description="Low complexity" evidence="5">
    <location>
        <begin position="477"/>
        <end position="499"/>
    </location>
</feature>
<feature type="region of interest" description="Disordered" evidence="5">
    <location>
        <begin position="10"/>
        <end position="89"/>
    </location>
</feature>
<evidence type="ECO:0000256" key="5">
    <source>
        <dbReference type="SAM" id="MobiDB-lite"/>
    </source>
</evidence>
<evidence type="ECO:0000256" key="3">
    <source>
        <dbReference type="ARBA" id="ARBA00023242"/>
    </source>
</evidence>
<dbReference type="SUPFAM" id="SSF54928">
    <property type="entry name" value="RNA-binding domain, RBD"/>
    <property type="match status" value="1"/>
</dbReference>
<dbReference type="Proteomes" id="UP000265663">
    <property type="component" value="Unassembled WGS sequence"/>
</dbReference>
<protein>
    <submittedName>
        <fullName evidence="7">Ribosomal biogenesis gar2</fullName>
    </submittedName>
</protein>
<dbReference type="GO" id="GO:0003723">
    <property type="term" value="F:RNA binding"/>
    <property type="evidence" value="ECO:0007669"/>
    <property type="project" value="UniProtKB-UniRule"/>
</dbReference>
<feature type="compositionally biased region" description="Low complexity" evidence="5">
    <location>
        <begin position="508"/>
        <end position="528"/>
    </location>
</feature>
<dbReference type="InterPro" id="IPR000504">
    <property type="entry name" value="RRM_dom"/>
</dbReference>
<dbReference type="CDD" id="cd12307">
    <property type="entry name" value="RRM_NIFK_like"/>
    <property type="match status" value="1"/>
</dbReference>
<dbReference type="EMBL" id="KE747818">
    <property type="protein sequence ID" value="RMZ69285.1"/>
    <property type="molecule type" value="Genomic_DNA"/>
</dbReference>
<dbReference type="Gene3D" id="3.30.70.330">
    <property type="match status" value="1"/>
</dbReference>
<sequence length="619" mass="67126">MLCLHTAFAHNTAIAQPHTTANSPAPSAMAGDDTKSKKRKGASEAAPKAKKPRKSDDVAAVVDEAKPTRKSARKQAADFMDVDEESTEPVAEVVEPIKVQEKAKKQGKKAKAAAAAAAEEEEETTVVNAPKEKVKKTKKTKTADAAPAEETTTVVTETTAVTKPKKTKKARAVDAAPAEETTTVVTTTTTVTKPTKTKTAKKQEAPEPQVEVEVADEVAVVADDADDAAEDDQTAALLAGFSDDDDTDADEDLNFDEDEKIPKLSAKQRKAIKEAENAPKSNQPGVIYVGRVPRGFFEAQMKKYFAQFGKVNKLRLSRNKKTGASKHYAFVEFQSQEVADIVARTMNNYLLFGHILKVHLIPTEQVHADLFKGAKDRFKVDPRNKKAGLEMERGAERAQWEKRVENEKQRRASKAKQLKETFDYEFEAPALKTVDSVPKQTMLKPVEEPKQLLAETPAEEAPVAEAPKAKKGKKAAKAQPDAQPAETVTATEVVAPAPAKKGKKVVKAKTAAADEPTVVAEPVVTEPVVDTKKTKKAKKRKSDVALNDTPAPTEEEPAAAAVPEPARKSKRSKKEPLVVPTPETIVEEEDNVVAVVDDKKEKKKKAATAKPKKEKKAKA</sequence>
<feature type="compositionally biased region" description="Low complexity" evidence="5">
    <location>
        <begin position="454"/>
        <end position="466"/>
    </location>
</feature>
<evidence type="ECO:0000313" key="7">
    <source>
        <dbReference type="EMBL" id="RMZ69285.1"/>
    </source>
</evidence>
<organism evidence="7 8">
    <name type="scientific">Pyrenophora seminiperda CCB06</name>
    <dbReference type="NCBI Taxonomy" id="1302712"/>
    <lineage>
        <taxon>Eukaryota</taxon>
        <taxon>Fungi</taxon>
        <taxon>Dikarya</taxon>
        <taxon>Ascomycota</taxon>
        <taxon>Pezizomycotina</taxon>
        <taxon>Dothideomycetes</taxon>
        <taxon>Pleosporomycetidae</taxon>
        <taxon>Pleosporales</taxon>
        <taxon>Pleosporineae</taxon>
        <taxon>Pleosporaceae</taxon>
        <taxon>Pyrenophora</taxon>
    </lineage>
</organism>
<evidence type="ECO:0000313" key="8">
    <source>
        <dbReference type="Proteomes" id="UP000265663"/>
    </source>
</evidence>
<dbReference type="PROSITE" id="PS50102">
    <property type="entry name" value="RRM"/>
    <property type="match status" value="1"/>
</dbReference>
<accession>A0A3M7M436</accession>
<keyword evidence="8" id="KW-1185">Reference proteome</keyword>
<reference evidence="7 8" key="1">
    <citation type="journal article" date="2014" name="PLoS ONE">
        <title>De novo Genome Assembly of the Fungal Plant Pathogen Pyrenophora semeniperda.</title>
        <authorList>
            <person name="Soliai M.M."/>
            <person name="Meyer S.E."/>
            <person name="Udall J.A."/>
            <person name="Elzinga D.E."/>
            <person name="Hermansen R.A."/>
            <person name="Bodily P.M."/>
            <person name="Hart A.A."/>
            <person name="Coleman C.E."/>
        </authorList>
    </citation>
    <scope>NUCLEOTIDE SEQUENCE [LARGE SCALE GENOMIC DNA]</scope>
    <source>
        <strain evidence="7 8">CCB06</strain>
        <tissue evidence="7">Mycelium</tissue>
    </source>
</reference>
<evidence type="ECO:0000259" key="6">
    <source>
        <dbReference type="PROSITE" id="PS50102"/>
    </source>
</evidence>
<name>A0A3M7M436_9PLEO</name>
<feature type="region of interest" description="Disordered" evidence="5">
    <location>
        <begin position="454"/>
        <end position="619"/>
    </location>
</feature>
<dbReference type="PANTHER" id="PTHR46754">
    <property type="entry name" value="MKI67 FHA DOMAIN-INTERACTING NUCLEOLAR PHOSPHOPROTEIN"/>
    <property type="match status" value="1"/>
</dbReference>
<dbReference type="OrthoDB" id="21467at2759"/>
<dbReference type="GO" id="GO:0005730">
    <property type="term" value="C:nucleolus"/>
    <property type="evidence" value="ECO:0007669"/>
    <property type="project" value="UniProtKB-SubCell"/>
</dbReference>
<feature type="compositionally biased region" description="Low complexity" evidence="5">
    <location>
        <begin position="175"/>
        <end position="194"/>
    </location>
</feature>
<feature type="compositionally biased region" description="Basic residues" evidence="5">
    <location>
        <begin position="601"/>
        <end position="619"/>
    </location>
</feature>
<proteinExistence type="predicted"/>
<evidence type="ECO:0000256" key="4">
    <source>
        <dbReference type="PROSITE-ProRule" id="PRU00176"/>
    </source>
</evidence>
<gene>
    <name evidence="7" type="ORF">GMOD_00006020</name>
</gene>
<dbReference type="InterPro" id="IPR035979">
    <property type="entry name" value="RBD_domain_sf"/>
</dbReference>
<comment type="subcellular location">
    <subcellularLocation>
        <location evidence="1">Nucleus</location>
        <location evidence="1">Nucleolus</location>
    </subcellularLocation>
</comment>
<feature type="region of interest" description="Disordered" evidence="5">
    <location>
        <begin position="113"/>
        <end position="151"/>
    </location>
</feature>
<dbReference type="AlphaFoldDB" id="A0A3M7M436"/>
<dbReference type="Pfam" id="PF00076">
    <property type="entry name" value="RRM_1"/>
    <property type="match status" value="1"/>
</dbReference>
<feature type="domain" description="RRM" evidence="6">
    <location>
        <begin position="285"/>
        <end position="363"/>
    </location>
</feature>
<evidence type="ECO:0000256" key="1">
    <source>
        <dbReference type="ARBA" id="ARBA00004604"/>
    </source>
</evidence>
<keyword evidence="2 4" id="KW-0694">RNA-binding</keyword>